<gene>
    <name evidence="1" type="ORF">PRUPE_3G194700</name>
</gene>
<dbReference type="EMBL" id="CM007653">
    <property type="protein sequence ID" value="ONI18059.1"/>
    <property type="molecule type" value="Genomic_DNA"/>
</dbReference>
<proteinExistence type="predicted"/>
<dbReference type="Proteomes" id="UP000006882">
    <property type="component" value="Chromosome G3"/>
</dbReference>
<evidence type="ECO:0000313" key="1">
    <source>
        <dbReference type="EMBL" id="ONI18059.1"/>
    </source>
</evidence>
<reference evidence="1 2" key="1">
    <citation type="journal article" date="2013" name="Nat. Genet.">
        <title>The high-quality draft genome of peach (Prunus persica) identifies unique patterns of genetic diversity, domestication and genome evolution.</title>
        <authorList>
            <consortium name="International Peach Genome Initiative"/>
            <person name="Verde I."/>
            <person name="Abbott A.G."/>
            <person name="Scalabrin S."/>
            <person name="Jung S."/>
            <person name="Shu S."/>
            <person name="Marroni F."/>
            <person name="Zhebentyayeva T."/>
            <person name="Dettori M.T."/>
            <person name="Grimwood J."/>
            <person name="Cattonaro F."/>
            <person name="Zuccolo A."/>
            <person name="Rossini L."/>
            <person name="Jenkins J."/>
            <person name="Vendramin E."/>
            <person name="Meisel L.A."/>
            <person name="Decroocq V."/>
            <person name="Sosinski B."/>
            <person name="Prochnik S."/>
            <person name="Mitros T."/>
            <person name="Policriti A."/>
            <person name="Cipriani G."/>
            <person name="Dondini L."/>
            <person name="Ficklin S."/>
            <person name="Goodstein D.M."/>
            <person name="Xuan P."/>
            <person name="Del Fabbro C."/>
            <person name="Aramini V."/>
            <person name="Copetti D."/>
            <person name="Gonzalez S."/>
            <person name="Horner D.S."/>
            <person name="Falchi R."/>
            <person name="Lucas S."/>
            <person name="Mica E."/>
            <person name="Maldonado J."/>
            <person name="Lazzari B."/>
            <person name="Bielenberg D."/>
            <person name="Pirona R."/>
            <person name="Miculan M."/>
            <person name="Barakat A."/>
            <person name="Testolin R."/>
            <person name="Stella A."/>
            <person name="Tartarini S."/>
            <person name="Tonutti P."/>
            <person name="Arus P."/>
            <person name="Orellana A."/>
            <person name="Wells C."/>
            <person name="Main D."/>
            <person name="Vizzotto G."/>
            <person name="Silva H."/>
            <person name="Salamini F."/>
            <person name="Schmutz J."/>
            <person name="Morgante M."/>
            <person name="Rokhsar D.S."/>
        </authorList>
    </citation>
    <scope>NUCLEOTIDE SEQUENCE [LARGE SCALE GENOMIC DNA]</scope>
    <source>
        <strain evidence="2">cv. Nemared</strain>
    </source>
</reference>
<name>A0A251Q2M6_PRUPE</name>
<accession>A0A251Q2M6</accession>
<sequence>MVQTNSIVQLLCIGNFSLLHARLLMRNRYRIGHSYIPRKLILPYWRPFDMSSRIFEFESGTSEVETLKSGSPPCIQDFPHNAIEFRKDASKPKLEALSRGSKRGTTFRLWQNAA</sequence>
<dbReference type="AlphaFoldDB" id="A0A251Q2M6"/>
<protein>
    <submittedName>
        <fullName evidence="1">Uncharacterized protein</fullName>
    </submittedName>
</protein>
<organism evidence="1 2">
    <name type="scientific">Prunus persica</name>
    <name type="common">Peach</name>
    <name type="synonym">Amygdalus persica</name>
    <dbReference type="NCBI Taxonomy" id="3760"/>
    <lineage>
        <taxon>Eukaryota</taxon>
        <taxon>Viridiplantae</taxon>
        <taxon>Streptophyta</taxon>
        <taxon>Embryophyta</taxon>
        <taxon>Tracheophyta</taxon>
        <taxon>Spermatophyta</taxon>
        <taxon>Magnoliopsida</taxon>
        <taxon>eudicotyledons</taxon>
        <taxon>Gunneridae</taxon>
        <taxon>Pentapetalae</taxon>
        <taxon>rosids</taxon>
        <taxon>fabids</taxon>
        <taxon>Rosales</taxon>
        <taxon>Rosaceae</taxon>
        <taxon>Amygdaloideae</taxon>
        <taxon>Amygdaleae</taxon>
        <taxon>Prunus</taxon>
    </lineage>
</organism>
<keyword evidence="2" id="KW-1185">Reference proteome</keyword>
<evidence type="ECO:0000313" key="2">
    <source>
        <dbReference type="Proteomes" id="UP000006882"/>
    </source>
</evidence>
<dbReference type="Gramene" id="ONI18059">
    <property type="protein sequence ID" value="ONI18059"/>
    <property type="gene ID" value="PRUPE_3G194700"/>
</dbReference>